<evidence type="ECO:0000313" key="4">
    <source>
        <dbReference type="Proteomes" id="UP000504632"/>
    </source>
</evidence>
<feature type="compositionally biased region" description="Low complexity" evidence="1">
    <location>
        <begin position="238"/>
        <end position="249"/>
    </location>
</feature>
<dbReference type="GeneID" id="115812700"/>
<evidence type="ECO:0000313" key="5">
    <source>
        <dbReference type="RefSeq" id="XP_030631050.1"/>
    </source>
</evidence>
<proteinExistence type="predicted"/>
<dbReference type="OrthoDB" id="10071013at2759"/>
<dbReference type="CTD" id="309145"/>
<protein>
    <submittedName>
        <fullName evidence="5">Uncharacterized protein C11orf24 homolog</fullName>
    </submittedName>
</protein>
<accession>A0A6J2VDZ1</accession>
<dbReference type="Pfam" id="PF17823">
    <property type="entry name" value="DUF5585"/>
    <property type="match status" value="1"/>
</dbReference>
<keyword evidence="3" id="KW-0732">Signal</keyword>
<dbReference type="InParanoid" id="A0A6J2VDZ1"/>
<sequence length="375" mass="39382">MNIQNLLAQLSILWALVLPCLAHPVSSQAIQDLQDCAMCAANKNCDEVLSPSEKFICILKHCHGNASCKNISLDELSRTKRELDSAEKPPSTTKSLLTSSLAAIVASQTSHVTATVDVGNHSTLHPTTAVPAATVYQTTAEPLDSKVTVKKTVTTATTKMQNKTTVPITKTSTTTIPTTAAKENTSTTPAKTVPATTLKQNTRTIPTTAIPTTAILTTTPTTIPTTAIPTTIPAITSRTTASTAQTAPPNSSITTSPKLPTTASSMSSVPKTMPTTAPTVQKTSKSPDEGNSSVTGGTLPGDHGKTNKTSIDAAAGPLTSRLIDTSTLLALLLFGLLFFVVTVVLFVTQAYESYKKKDYTQVDYLINGMYSDSGV</sequence>
<keyword evidence="2" id="KW-0812">Transmembrane</keyword>
<feature type="compositionally biased region" description="Polar residues" evidence="1">
    <location>
        <begin position="250"/>
        <end position="296"/>
    </location>
</feature>
<dbReference type="RefSeq" id="XP_030631050.1">
    <property type="nucleotide sequence ID" value="XM_030775190.1"/>
</dbReference>
<gene>
    <name evidence="5" type="primary">c1h11orf24</name>
</gene>
<keyword evidence="2" id="KW-0472">Membrane</keyword>
<dbReference type="AlphaFoldDB" id="A0A6J2VDZ1"/>
<name>A0A6J2VDZ1_CHACN</name>
<dbReference type="InterPro" id="IPR041056">
    <property type="entry name" value="DUF5585"/>
</dbReference>
<evidence type="ECO:0000256" key="2">
    <source>
        <dbReference type="SAM" id="Phobius"/>
    </source>
</evidence>
<evidence type="ECO:0000256" key="3">
    <source>
        <dbReference type="SAM" id="SignalP"/>
    </source>
</evidence>
<feature type="region of interest" description="Disordered" evidence="1">
    <location>
        <begin position="238"/>
        <end position="308"/>
    </location>
</feature>
<feature type="chain" id="PRO_5026647404" evidence="3">
    <location>
        <begin position="23"/>
        <end position="375"/>
    </location>
</feature>
<reference evidence="5" key="1">
    <citation type="submission" date="2025-08" db="UniProtKB">
        <authorList>
            <consortium name="RefSeq"/>
        </authorList>
    </citation>
    <scope>IDENTIFICATION</scope>
</reference>
<dbReference type="Proteomes" id="UP000504632">
    <property type="component" value="Chromosome 1"/>
</dbReference>
<keyword evidence="2" id="KW-1133">Transmembrane helix</keyword>
<feature type="signal peptide" evidence="3">
    <location>
        <begin position="1"/>
        <end position="22"/>
    </location>
</feature>
<evidence type="ECO:0000256" key="1">
    <source>
        <dbReference type="SAM" id="MobiDB-lite"/>
    </source>
</evidence>
<organism evidence="4 5">
    <name type="scientific">Chanos chanos</name>
    <name type="common">Milkfish</name>
    <name type="synonym">Mugil chanos</name>
    <dbReference type="NCBI Taxonomy" id="29144"/>
    <lineage>
        <taxon>Eukaryota</taxon>
        <taxon>Metazoa</taxon>
        <taxon>Chordata</taxon>
        <taxon>Craniata</taxon>
        <taxon>Vertebrata</taxon>
        <taxon>Euteleostomi</taxon>
        <taxon>Actinopterygii</taxon>
        <taxon>Neopterygii</taxon>
        <taxon>Teleostei</taxon>
        <taxon>Ostariophysi</taxon>
        <taxon>Gonorynchiformes</taxon>
        <taxon>Chanidae</taxon>
        <taxon>Chanos</taxon>
    </lineage>
</organism>
<feature type="transmembrane region" description="Helical" evidence="2">
    <location>
        <begin position="328"/>
        <end position="347"/>
    </location>
</feature>
<keyword evidence="4" id="KW-1185">Reference proteome</keyword>